<feature type="binding site" evidence="6">
    <location>
        <position position="76"/>
    </location>
    <ligand>
        <name>S-adenosyl-L-methionine</name>
        <dbReference type="ChEBI" id="CHEBI:59789"/>
    </ligand>
</feature>
<keyword evidence="9" id="KW-1185">Reference proteome</keyword>
<dbReference type="RefSeq" id="WP_078363455.1">
    <property type="nucleotide sequence ID" value="NZ_MTJN01000002.1"/>
</dbReference>
<feature type="binding site" evidence="6">
    <location>
        <position position="139"/>
    </location>
    <ligand>
        <name>S-adenosyl-L-methionine</name>
        <dbReference type="ChEBI" id="CHEBI:59789"/>
    </ligand>
</feature>
<evidence type="ECO:0000313" key="8">
    <source>
        <dbReference type="EMBL" id="OOV08849.1"/>
    </source>
</evidence>
<feature type="binding site" evidence="6">
    <location>
        <position position="116"/>
    </location>
    <ligand>
        <name>S-adenosyl-L-methionine</name>
        <dbReference type="ChEBI" id="CHEBI:59789"/>
    </ligand>
</feature>
<sequence>MQLVSISDAEFAQFQRFIFDAAGITMGDAKKALVTGRLGKRLAAHELSSFGAYFKLLKSGQYPAEVQMAVDLLTTNETYFFREPKHFDFLRSQALKERSRPQPFRVWSAASSSGEEAYSMAMVLADCIQTTPWEILGSDISTRVIDGARRALYPMERGRHIPPEYLRRFCRKGGGPYDGYFLVERGLRSKVTFRQVNLNAALPELGQFDVVFLRNVMIYFNNDTKRDVVARVIATLKPGGYFCVGHSESLNDITQAVTMVAPAIYRKGV</sequence>
<dbReference type="InterPro" id="IPR036804">
    <property type="entry name" value="CheR_N_sf"/>
</dbReference>
<feature type="domain" description="CheR-type methyltransferase" evidence="7">
    <location>
        <begin position="1"/>
        <end position="269"/>
    </location>
</feature>
<dbReference type="PIRSF" id="PIRSF000410">
    <property type="entry name" value="CheR"/>
    <property type="match status" value="1"/>
</dbReference>
<dbReference type="InterPro" id="IPR022642">
    <property type="entry name" value="CheR_C"/>
</dbReference>
<dbReference type="PRINTS" id="PR00996">
    <property type="entry name" value="CHERMTFRASE"/>
</dbReference>
<feature type="binding site" evidence="6">
    <location>
        <position position="82"/>
    </location>
    <ligand>
        <name>S-adenosyl-L-methionine</name>
        <dbReference type="ChEBI" id="CHEBI:59789"/>
    </ligand>
</feature>
<dbReference type="Pfam" id="PF03705">
    <property type="entry name" value="CheR_N"/>
    <property type="match status" value="1"/>
</dbReference>
<dbReference type="Gene3D" id="1.10.155.10">
    <property type="entry name" value="Chemotaxis receptor methyltransferase CheR, N-terminal domain"/>
    <property type="match status" value="1"/>
</dbReference>
<dbReference type="EMBL" id="MTJN01000002">
    <property type="protein sequence ID" value="OOV08849.1"/>
    <property type="molecule type" value="Genomic_DNA"/>
</dbReference>
<keyword evidence="3 5" id="KW-0808">Transferase</keyword>
<evidence type="ECO:0000256" key="3">
    <source>
        <dbReference type="ARBA" id="ARBA00022679"/>
    </source>
</evidence>
<dbReference type="Pfam" id="PF01739">
    <property type="entry name" value="CheR"/>
    <property type="match status" value="1"/>
</dbReference>
<dbReference type="GO" id="GO:0032259">
    <property type="term" value="P:methylation"/>
    <property type="evidence" value="ECO:0007669"/>
    <property type="project" value="UniProtKB-KW"/>
</dbReference>
<dbReference type="STRING" id="28066.RF819_02185"/>
<organism evidence="8 9">
    <name type="scientific">Rhodoferax fermentans</name>
    <dbReference type="NCBI Taxonomy" id="28066"/>
    <lineage>
        <taxon>Bacteria</taxon>
        <taxon>Pseudomonadati</taxon>
        <taxon>Pseudomonadota</taxon>
        <taxon>Betaproteobacteria</taxon>
        <taxon>Burkholderiales</taxon>
        <taxon>Comamonadaceae</taxon>
        <taxon>Rhodoferax</taxon>
    </lineage>
</organism>
<comment type="function">
    <text evidence="5">Methylation of the membrane-bound methyl-accepting chemotaxis proteins (MCP) to form gamma-glutamyl methyl ester residues in MCP.</text>
</comment>
<dbReference type="SUPFAM" id="SSF47757">
    <property type="entry name" value="Chemotaxis receptor methyltransferase CheR, N-terminal domain"/>
    <property type="match status" value="1"/>
</dbReference>
<feature type="binding site" evidence="6">
    <location>
        <begin position="214"/>
        <end position="215"/>
    </location>
    <ligand>
        <name>S-adenosyl-L-methionine</name>
        <dbReference type="ChEBI" id="CHEBI:59789"/>
    </ligand>
</feature>
<dbReference type="OrthoDB" id="9816309at2"/>
<comment type="catalytic activity">
    <reaction evidence="1 5">
        <text>L-glutamyl-[protein] + S-adenosyl-L-methionine = [protein]-L-glutamate 5-O-methyl ester + S-adenosyl-L-homocysteine</text>
        <dbReference type="Rhea" id="RHEA:24452"/>
        <dbReference type="Rhea" id="RHEA-COMP:10208"/>
        <dbReference type="Rhea" id="RHEA-COMP:10311"/>
        <dbReference type="ChEBI" id="CHEBI:29973"/>
        <dbReference type="ChEBI" id="CHEBI:57856"/>
        <dbReference type="ChEBI" id="CHEBI:59789"/>
        <dbReference type="ChEBI" id="CHEBI:82795"/>
        <dbReference type="EC" id="2.1.1.80"/>
    </reaction>
</comment>
<evidence type="ECO:0000259" key="7">
    <source>
        <dbReference type="PROSITE" id="PS50123"/>
    </source>
</evidence>
<dbReference type="Gene3D" id="3.40.50.150">
    <property type="entry name" value="Vaccinia Virus protein VP39"/>
    <property type="match status" value="1"/>
</dbReference>
<feature type="binding site" evidence="6">
    <location>
        <begin position="197"/>
        <end position="198"/>
    </location>
    <ligand>
        <name>S-adenosyl-L-methionine</name>
        <dbReference type="ChEBI" id="CHEBI:59789"/>
    </ligand>
</feature>
<dbReference type="PANTHER" id="PTHR24422">
    <property type="entry name" value="CHEMOTAXIS PROTEIN METHYLTRANSFERASE"/>
    <property type="match status" value="1"/>
</dbReference>
<dbReference type="InterPro" id="IPR000780">
    <property type="entry name" value="CheR_MeTrfase"/>
</dbReference>
<evidence type="ECO:0000256" key="4">
    <source>
        <dbReference type="ARBA" id="ARBA00022691"/>
    </source>
</evidence>
<evidence type="ECO:0000256" key="6">
    <source>
        <dbReference type="PIRSR" id="PIRSR000410-1"/>
    </source>
</evidence>
<dbReference type="SMART" id="SM00138">
    <property type="entry name" value="MeTrc"/>
    <property type="match status" value="1"/>
</dbReference>
<name>A0A1T1AXJ6_RHOFE</name>
<evidence type="ECO:0000313" key="9">
    <source>
        <dbReference type="Proteomes" id="UP000190750"/>
    </source>
</evidence>
<keyword evidence="2 5" id="KW-0489">Methyltransferase</keyword>
<evidence type="ECO:0000256" key="2">
    <source>
        <dbReference type="ARBA" id="ARBA00022603"/>
    </source>
</evidence>
<dbReference type="PANTHER" id="PTHR24422:SF26">
    <property type="entry name" value="CHEMOTAXIS PROTEIN METHYLTRANSFERASE"/>
    <property type="match status" value="1"/>
</dbReference>
<evidence type="ECO:0000256" key="1">
    <source>
        <dbReference type="ARBA" id="ARBA00001541"/>
    </source>
</evidence>
<gene>
    <name evidence="8" type="ORF">RF819_02185</name>
</gene>
<dbReference type="InterPro" id="IPR029063">
    <property type="entry name" value="SAM-dependent_MTases_sf"/>
</dbReference>
<dbReference type="EC" id="2.1.1.80" evidence="5"/>
<reference evidence="8 9" key="1">
    <citation type="submission" date="2017-01" db="EMBL/GenBank/DDBJ databases">
        <title>Genome sequencing of Rhodoferax fermentans JCM 7819.</title>
        <authorList>
            <person name="Kim Y.J."/>
            <person name="Farh M.E.-A."/>
            <person name="Yang D.-C."/>
        </authorList>
    </citation>
    <scope>NUCLEOTIDE SEQUENCE [LARGE SCALE GENOMIC DNA]</scope>
    <source>
        <strain evidence="8 9">JCM 7819</strain>
    </source>
</reference>
<dbReference type="GO" id="GO:0008983">
    <property type="term" value="F:protein-glutamate O-methyltransferase activity"/>
    <property type="evidence" value="ECO:0007669"/>
    <property type="project" value="UniProtKB-EC"/>
</dbReference>
<keyword evidence="4 5" id="KW-0949">S-adenosyl-L-methionine</keyword>
<protein>
    <recommendedName>
        <fullName evidence="5">Chemotaxis protein methyltransferase</fullName>
        <ecNumber evidence="5">2.1.1.80</ecNumber>
    </recommendedName>
</protein>
<dbReference type="InterPro" id="IPR050903">
    <property type="entry name" value="Bact_Chemotaxis_MeTrfase"/>
</dbReference>
<dbReference type="SUPFAM" id="SSF53335">
    <property type="entry name" value="S-adenosyl-L-methionine-dependent methyltransferases"/>
    <property type="match status" value="1"/>
</dbReference>
<proteinExistence type="predicted"/>
<evidence type="ECO:0000256" key="5">
    <source>
        <dbReference type="PIRNR" id="PIRNR000410"/>
    </source>
</evidence>
<dbReference type="Proteomes" id="UP000190750">
    <property type="component" value="Unassembled WGS sequence"/>
</dbReference>
<feature type="binding site" evidence="6">
    <location>
        <position position="78"/>
    </location>
    <ligand>
        <name>S-adenosyl-L-methionine</name>
        <dbReference type="ChEBI" id="CHEBI:59789"/>
    </ligand>
</feature>
<dbReference type="InterPro" id="IPR026024">
    <property type="entry name" value="Chemotaxis_MeTrfase_CheR"/>
</dbReference>
<dbReference type="AlphaFoldDB" id="A0A1T1AXJ6"/>
<dbReference type="PROSITE" id="PS50123">
    <property type="entry name" value="CHER"/>
    <property type="match status" value="1"/>
</dbReference>
<comment type="caution">
    <text evidence="8">The sequence shown here is derived from an EMBL/GenBank/DDBJ whole genome shotgun (WGS) entry which is preliminary data.</text>
</comment>
<dbReference type="InterPro" id="IPR022641">
    <property type="entry name" value="CheR_N"/>
</dbReference>
<dbReference type="CDD" id="cd02440">
    <property type="entry name" value="AdoMet_MTases"/>
    <property type="match status" value="1"/>
</dbReference>
<accession>A0A1T1AXJ6</accession>